<evidence type="ECO:0000256" key="1">
    <source>
        <dbReference type="ARBA" id="ARBA00005015"/>
    </source>
</evidence>
<dbReference type="Pfam" id="PF00288">
    <property type="entry name" value="GHMP_kinases_N"/>
    <property type="match status" value="1"/>
</dbReference>
<comment type="similarity">
    <text evidence="2">Belongs to the GHMP kinase family. Homoserine kinase subfamily.</text>
</comment>
<comment type="catalytic activity">
    <reaction evidence="14">
        <text>L-homoserine + ATP = O-phospho-L-homoserine + ADP + H(+)</text>
        <dbReference type="Rhea" id="RHEA:13985"/>
        <dbReference type="ChEBI" id="CHEBI:15378"/>
        <dbReference type="ChEBI" id="CHEBI:30616"/>
        <dbReference type="ChEBI" id="CHEBI:57476"/>
        <dbReference type="ChEBI" id="CHEBI:57590"/>
        <dbReference type="ChEBI" id="CHEBI:456216"/>
        <dbReference type="EC" id="2.7.1.39"/>
    </reaction>
    <physiologicalReaction direction="left-to-right" evidence="14">
        <dbReference type="Rhea" id="RHEA:13986"/>
    </physiologicalReaction>
</comment>
<evidence type="ECO:0000313" key="18">
    <source>
        <dbReference type="EMBL" id="KAK6349733.1"/>
    </source>
</evidence>
<dbReference type="Proteomes" id="UP001375240">
    <property type="component" value="Unassembled WGS sequence"/>
</dbReference>
<keyword evidence="11" id="KW-0756">Sterol biosynthesis</keyword>
<dbReference type="HAMAP" id="MF_00384">
    <property type="entry name" value="Homoser_kinase"/>
    <property type="match status" value="1"/>
</dbReference>
<keyword evidence="10" id="KW-0067">ATP-binding</keyword>
<dbReference type="InterPro" id="IPR006203">
    <property type="entry name" value="GHMP_knse_ATP-bd_CS"/>
</dbReference>
<evidence type="ECO:0000313" key="19">
    <source>
        <dbReference type="Proteomes" id="UP001375240"/>
    </source>
</evidence>
<evidence type="ECO:0000256" key="10">
    <source>
        <dbReference type="ARBA" id="ARBA00022840"/>
    </source>
</evidence>
<keyword evidence="11" id="KW-0752">Steroid biosynthesis</keyword>
<keyword evidence="5" id="KW-0028">Amino-acid biosynthesis</keyword>
<dbReference type="SUPFAM" id="SSF54211">
    <property type="entry name" value="Ribosomal protein S5 domain 2-like"/>
    <property type="match status" value="1"/>
</dbReference>
<dbReference type="InterPro" id="IPR006204">
    <property type="entry name" value="GHMP_kinase_N_dom"/>
</dbReference>
<dbReference type="PANTHER" id="PTHR20861:SF1">
    <property type="entry name" value="HOMOSERINE KINASE"/>
    <property type="match status" value="1"/>
</dbReference>
<evidence type="ECO:0000256" key="9">
    <source>
        <dbReference type="ARBA" id="ARBA00022777"/>
    </source>
</evidence>
<dbReference type="Gene3D" id="3.30.70.890">
    <property type="entry name" value="GHMP kinase, C-terminal domain"/>
    <property type="match status" value="1"/>
</dbReference>
<keyword evidence="6" id="KW-0808">Transferase</keyword>
<dbReference type="PRINTS" id="PR00958">
    <property type="entry name" value="HOMSERKINASE"/>
</dbReference>
<dbReference type="InterPro" id="IPR000870">
    <property type="entry name" value="Homoserine_kinase"/>
</dbReference>
<feature type="domain" description="GHMP kinase C-terminal" evidence="17">
    <location>
        <begin position="338"/>
        <end position="406"/>
    </location>
</feature>
<dbReference type="GO" id="GO:0009088">
    <property type="term" value="P:threonine biosynthetic process"/>
    <property type="evidence" value="ECO:0007669"/>
    <property type="project" value="UniProtKB-KW"/>
</dbReference>
<evidence type="ECO:0000256" key="2">
    <source>
        <dbReference type="ARBA" id="ARBA00007370"/>
    </source>
</evidence>
<keyword evidence="13" id="KW-0443">Lipid metabolism</keyword>
<evidence type="ECO:0000259" key="17">
    <source>
        <dbReference type="Pfam" id="PF08544"/>
    </source>
</evidence>
<keyword evidence="13" id="KW-0753">Steroid metabolism</keyword>
<dbReference type="FunFam" id="3.30.230.10:FF:000068">
    <property type="entry name" value="Homoserine kinase"/>
    <property type="match status" value="1"/>
</dbReference>
<evidence type="ECO:0000256" key="13">
    <source>
        <dbReference type="ARBA" id="ARBA00023221"/>
    </source>
</evidence>
<dbReference type="EC" id="2.7.1.39" evidence="3"/>
<keyword evidence="19" id="KW-1185">Reference proteome</keyword>
<dbReference type="Pfam" id="PF08544">
    <property type="entry name" value="GHMP_kinases_C"/>
    <property type="match status" value="1"/>
</dbReference>
<evidence type="ECO:0000256" key="8">
    <source>
        <dbReference type="ARBA" id="ARBA00022741"/>
    </source>
</evidence>
<sequence length="431" mass="46451">MLAAGPALRGVWRGSSLQQFAVGLSAACTRPLWKTALASSTDFGQHQVSHSLQRCVDNAYNGDSTRRERRSSRRSIATMSSRKITIKVPCSSANIGPGFDVVGLALSIYLTLTVTFNETPDPLAEHNCTITYSGDGDGVVPLKPDHNLITRTALYVLKCHDIRDFPQGTHVHVHNDIPLGRGLGSSGAAVVAGVMLGNVVGGLGLSKDRMMDYTLMIERHPDNVTATMMGGFVGSYLRELDPADTERKEIPLSEVLPEPAGGLDTGLRPPEPPVGIGHHIRFGWASEIKAIAIIPDFEVATATARGVLPTEYSKKDLIFNLQRLAVLTTALTRSPPDPELIFQAMQDKVHQPYRKTLIPALPDILTSMTPMSHPGLLGICLSGAGPTILALATENFESIAEEILARFAKEGVKCVWRVLEPVQDGAQVIES</sequence>
<keyword evidence="8" id="KW-0547">Nucleotide-binding</keyword>
<comment type="function">
    <text evidence="15">Commits homoserine to the threonine biosynthesis pathway by catalyzing its O-phosphorylation.</text>
</comment>
<name>A0AAV9UVI5_9PEZI</name>
<keyword evidence="12" id="KW-1207">Sterol metabolism</keyword>
<evidence type="ECO:0000256" key="14">
    <source>
        <dbReference type="ARBA" id="ARBA00049913"/>
    </source>
</evidence>
<dbReference type="AlphaFoldDB" id="A0AAV9UVI5"/>
<comment type="caution">
    <text evidence="18">The sequence shown here is derived from an EMBL/GenBank/DDBJ whole genome shotgun (WGS) entry which is preliminary data.</text>
</comment>
<dbReference type="InterPro" id="IPR020568">
    <property type="entry name" value="Ribosomal_Su5_D2-typ_SF"/>
</dbReference>
<evidence type="ECO:0000256" key="4">
    <source>
        <dbReference type="ARBA" id="ARBA00017858"/>
    </source>
</evidence>
<dbReference type="NCBIfam" id="TIGR00191">
    <property type="entry name" value="thrB"/>
    <property type="match status" value="1"/>
</dbReference>
<gene>
    <name evidence="18" type="primary">THR1</name>
    <name evidence="18" type="ORF">TWF696_006012</name>
</gene>
<dbReference type="GO" id="GO:0016126">
    <property type="term" value="P:sterol biosynthetic process"/>
    <property type="evidence" value="ECO:0007669"/>
    <property type="project" value="UniProtKB-KW"/>
</dbReference>
<evidence type="ECO:0000256" key="7">
    <source>
        <dbReference type="ARBA" id="ARBA00022697"/>
    </source>
</evidence>
<dbReference type="PANTHER" id="PTHR20861">
    <property type="entry name" value="HOMOSERINE/4-DIPHOSPHOCYTIDYL-2-C-METHYL-D-ERYTHRITOL KINASE"/>
    <property type="match status" value="1"/>
</dbReference>
<dbReference type="InterPro" id="IPR013750">
    <property type="entry name" value="GHMP_kinase_C_dom"/>
</dbReference>
<evidence type="ECO:0000256" key="6">
    <source>
        <dbReference type="ARBA" id="ARBA00022679"/>
    </source>
</evidence>
<dbReference type="InterPro" id="IPR014721">
    <property type="entry name" value="Ribsml_uS5_D2-typ_fold_subgr"/>
</dbReference>
<dbReference type="GO" id="GO:0005524">
    <property type="term" value="F:ATP binding"/>
    <property type="evidence" value="ECO:0007669"/>
    <property type="project" value="UniProtKB-KW"/>
</dbReference>
<dbReference type="InterPro" id="IPR036554">
    <property type="entry name" value="GHMP_kinase_C_sf"/>
</dbReference>
<evidence type="ECO:0000256" key="12">
    <source>
        <dbReference type="ARBA" id="ARBA00023166"/>
    </source>
</evidence>
<evidence type="ECO:0000256" key="5">
    <source>
        <dbReference type="ARBA" id="ARBA00022605"/>
    </source>
</evidence>
<keyword evidence="11" id="KW-0444">Lipid biosynthesis</keyword>
<dbReference type="SUPFAM" id="SSF55060">
    <property type="entry name" value="GHMP Kinase, C-terminal domain"/>
    <property type="match status" value="1"/>
</dbReference>
<dbReference type="Gene3D" id="3.30.230.10">
    <property type="match status" value="1"/>
</dbReference>
<dbReference type="EMBL" id="JAVHNQ010000004">
    <property type="protein sequence ID" value="KAK6349733.1"/>
    <property type="molecule type" value="Genomic_DNA"/>
</dbReference>
<dbReference type="PROSITE" id="PS00627">
    <property type="entry name" value="GHMP_KINASES_ATP"/>
    <property type="match status" value="1"/>
</dbReference>
<comment type="pathway">
    <text evidence="1">Amino-acid biosynthesis; L-threonine biosynthesis; L-threonine from L-aspartate: step 4/5.</text>
</comment>
<keyword evidence="9" id="KW-0418">Kinase</keyword>
<organism evidence="18 19">
    <name type="scientific">Orbilia brochopaga</name>
    <dbReference type="NCBI Taxonomy" id="3140254"/>
    <lineage>
        <taxon>Eukaryota</taxon>
        <taxon>Fungi</taxon>
        <taxon>Dikarya</taxon>
        <taxon>Ascomycota</taxon>
        <taxon>Pezizomycotina</taxon>
        <taxon>Orbiliomycetes</taxon>
        <taxon>Orbiliales</taxon>
        <taxon>Orbiliaceae</taxon>
        <taxon>Orbilia</taxon>
    </lineage>
</organism>
<evidence type="ECO:0000256" key="3">
    <source>
        <dbReference type="ARBA" id="ARBA00012078"/>
    </source>
</evidence>
<evidence type="ECO:0000256" key="15">
    <source>
        <dbReference type="ARBA" id="ARBA00054121"/>
    </source>
</evidence>
<keyword evidence="7" id="KW-0791">Threonine biosynthesis</keyword>
<evidence type="ECO:0000256" key="11">
    <source>
        <dbReference type="ARBA" id="ARBA00023011"/>
    </source>
</evidence>
<feature type="domain" description="GHMP kinase N-terminal" evidence="16">
    <location>
        <begin position="147"/>
        <end position="231"/>
    </location>
</feature>
<dbReference type="GO" id="GO:0004413">
    <property type="term" value="F:homoserine kinase activity"/>
    <property type="evidence" value="ECO:0007669"/>
    <property type="project" value="UniProtKB-EC"/>
</dbReference>
<protein>
    <recommendedName>
        <fullName evidence="4">Homoserine kinase</fullName>
        <ecNumber evidence="3">2.7.1.39</ecNumber>
    </recommendedName>
</protein>
<proteinExistence type="inferred from homology"/>
<evidence type="ECO:0000259" key="16">
    <source>
        <dbReference type="Pfam" id="PF00288"/>
    </source>
</evidence>
<reference evidence="18 19" key="1">
    <citation type="submission" date="2019-10" db="EMBL/GenBank/DDBJ databases">
        <authorList>
            <person name="Palmer J.M."/>
        </authorList>
    </citation>
    <scope>NUCLEOTIDE SEQUENCE [LARGE SCALE GENOMIC DNA]</scope>
    <source>
        <strain evidence="18 19">TWF696</strain>
    </source>
</reference>
<accession>A0AAV9UVI5</accession>